<evidence type="ECO:0000256" key="8">
    <source>
        <dbReference type="ARBA" id="ARBA00039658"/>
    </source>
</evidence>
<dbReference type="SUPFAM" id="SSF53098">
    <property type="entry name" value="Ribonuclease H-like"/>
    <property type="match status" value="1"/>
</dbReference>
<evidence type="ECO:0000256" key="9">
    <source>
        <dbReference type="SAM" id="MobiDB-lite"/>
    </source>
</evidence>
<keyword evidence="6" id="KW-0378">Hydrolase</keyword>
<dbReference type="Gene3D" id="3.10.20.370">
    <property type="match status" value="1"/>
</dbReference>
<keyword evidence="13" id="KW-1185">Reference proteome</keyword>
<dbReference type="InterPro" id="IPR021109">
    <property type="entry name" value="Peptidase_aspartic_dom_sf"/>
</dbReference>
<proteinExistence type="inferred from homology"/>
<keyword evidence="12" id="KW-0645">Protease</keyword>
<dbReference type="Gene3D" id="3.30.70.270">
    <property type="match status" value="2"/>
</dbReference>
<name>A0A6G0HGQ4_LARCR</name>
<dbReference type="Pfam" id="PF00665">
    <property type="entry name" value="rve"/>
    <property type="match status" value="1"/>
</dbReference>
<accession>A0A6G0HGQ4</accession>
<keyword evidence="7" id="KW-0511">Multifunctional enzyme</keyword>
<dbReference type="Gene3D" id="3.10.10.10">
    <property type="entry name" value="HIV Type 1 Reverse Transcriptase, subunit A, domain 1"/>
    <property type="match status" value="1"/>
</dbReference>
<dbReference type="GO" id="GO:0016779">
    <property type="term" value="F:nucleotidyltransferase activity"/>
    <property type="evidence" value="ECO:0007669"/>
    <property type="project" value="UniProtKB-KW"/>
</dbReference>
<dbReference type="Pfam" id="PF17921">
    <property type="entry name" value="Integrase_H2C2"/>
    <property type="match status" value="1"/>
</dbReference>
<evidence type="ECO:0000256" key="7">
    <source>
        <dbReference type="ARBA" id="ARBA00023268"/>
    </source>
</evidence>
<sequence length="1310" mass="149480">MESVKPPEPLNWTGNVDCEWQTFKQRFKLYLQALGLDTKSDARKIALLLTVAGPQAVEVYNTFVFAERDHQEQFDMVVEKFDEHCSPKKNETFERYVFRSRMQVQGESFDAFVTDLKLKARTCNFGNLKDSMIRDQIVFGVIDKKVRERLLREPELKLADAIKIGNASELAKQHAKTFSGQKDQESATAHVAAVHKQMQRQKKQSKPQKDTETFSCKRCGNQHAPKQCPAFGKTCSKCKGKNHFAKQCFSKGKQSGSDRVHTVEETELADSFFVGMVAQDEDGMAAQPKDIEQCTNANCAGKDKWSVPLEINGAVIPLKLDTGAKANLISECDIRAMKVRPRIHPSPVKLKAYNGHNIDTKGTCKLKVKIKEKEHHLMFVVVPDGHDSLLGDTACENLGLVRRVYCLNNVNSQTSVETIVNQYPDIFKGFGVLPFTYKIQLKDDAQPVVHAPRRIPAPLRGKLKQELDRMLSLGVIRKVEEPTEWVNSMVCVRKTNGELRVCMDPKDLNNNIKREHYQIPTRDEITSEMAGAKYFSKLDASQGFWQLKLHEDSTKYCTFNTPYGRYCFQRMPFGICSAPEVFHRTMEHIIEGIEGVRVYVDDLILWGSTLEQHNERLIKVLQRVQKYQLKLNRSKCQFGVNEITFLGDKLSAAGVEPDRSKIKAILDMPRPEDKKGVLRALGMINFIGKFIPNLSSKTVHLRELLRDRCEFKWTSEHEAEWSRLKTTLTTEPVLTFFDPSERIKISTDSSKDGIGAVLLQTSGEDWKPVAYASRTMTSAECRYAQIEKECLGLVYGFQKFHGYVYGLPKFVAETDHKPLIAIIKKNLGEMSPRIQRLMMKLQRYDFDLIYTPGKHIVVADALSRAVTQSEEHDECSTEKEVNLHVNLITETLPMSDMKSRLIADETKKDVGLQRVIQLMNEDWPRGECQQYYNIRGELSLVNGLLLRKNRIVIPQSLRPDMLKRLHEGHLGMEKCKRRARTSIYWPSINADIDRMVSRCATCLKHQAKQAKEPMAITEIPDEPWQKVGTDLFYLDGKNYLLVIDYLSNYPEIALLPNMSAACVIKHMKSIFARHGIPQVVYSDNGPSYSCKEFQDFAQEYDFCHVTSSPLYAQSNGKAEKGVHIVKQLLKKAQESHSDPYLALLSYRASPLEHGLSPAEILMGRRLRTTLPYTSEQKQKEVKQKLKDLQKRQKANYDKSTKSLVPLARHDTVRIHDSSTWSKKATVLEEVSPRSYNVKTEDGQVLRRNRRSLLKTQDTWQEQTEEDSKGDPASTTSEDPLPDDHQRAVETDLPVLRRSSRPVKAPDRLNL</sequence>
<dbReference type="Gene3D" id="1.10.340.70">
    <property type="match status" value="1"/>
</dbReference>
<protein>
    <recommendedName>
        <fullName evidence="8">Gypsy retrotransposon integrase-like protein 1</fullName>
        <ecNumber evidence="2">3.1.26.4</ecNumber>
    </recommendedName>
</protein>
<dbReference type="GO" id="GO:0004523">
    <property type="term" value="F:RNA-DNA hybrid ribonuclease activity"/>
    <property type="evidence" value="ECO:0007669"/>
    <property type="project" value="UniProtKB-EC"/>
</dbReference>
<keyword evidence="6" id="KW-0255">Endonuclease</keyword>
<dbReference type="InterPro" id="IPR043502">
    <property type="entry name" value="DNA/RNA_pol_sf"/>
</dbReference>
<dbReference type="SUPFAM" id="SSF56672">
    <property type="entry name" value="DNA/RNA polymerases"/>
    <property type="match status" value="1"/>
</dbReference>
<dbReference type="EMBL" id="REGW02000025">
    <property type="protein sequence ID" value="KAE8278227.1"/>
    <property type="molecule type" value="Genomic_DNA"/>
</dbReference>
<dbReference type="InterPro" id="IPR000477">
    <property type="entry name" value="RT_dom"/>
</dbReference>
<dbReference type="FunFam" id="1.10.340.70:FF:000003">
    <property type="entry name" value="Protein CBG25708"/>
    <property type="match status" value="1"/>
</dbReference>
<evidence type="ECO:0000256" key="4">
    <source>
        <dbReference type="ARBA" id="ARBA00022695"/>
    </source>
</evidence>
<feature type="domain" description="Reverse transcriptase" evidence="10">
    <location>
        <begin position="473"/>
        <end position="650"/>
    </location>
</feature>
<feature type="domain" description="Integrase catalytic" evidence="11">
    <location>
        <begin position="1016"/>
        <end position="1213"/>
    </location>
</feature>
<dbReference type="Pfam" id="PF13975">
    <property type="entry name" value="gag-asp_proteas"/>
    <property type="match status" value="1"/>
</dbReference>
<keyword evidence="4" id="KW-0548">Nucleotidyltransferase</keyword>
<dbReference type="GO" id="GO:0015074">
    <property type="term" value="P:DNA integration"/>
    <property type="evidence" value="ECO:0007669"/>
    <property type="project" value="InterPro"/>
</dbReference>
<comment type="similarity">
    <text evidence="1">Belongs to the beta type-B retroviral polymerase family. HERV class-II K(HML-2) pol subfamily.</text>
</comment>
<dbReference type="GO" id="GO:0003676">
    <property type="term" value="F:nucleic acid binding"/>
    <property type="evidence" value="ECO:0007669"/>
    <property type="project" value="InterPro"/>
</dbReference>
<dbReference type="CDD" id="cd09274">
    <property type="entry name" value="RNase_HI_RT_Ty3"/>
    <property type="match status" value="1"/>
</dbReference>
<dbReference type="CDD" id="cd01647">
    <property type="entry name" value="RT_LTR"/>
    <property type="match status" value="1"/>
</dbReference>
<evidence type="ECO:0000259" key="11">
    <source>
        <dbReference type="PROSITE" id="PS50994"/>
    </source>
</evidence>
<dbReference type="EC" id="3.1.26.4" evidence="2"/>
<feature type="region of interest" description="Disordered" evidence="9">
    <location>
        <begin position="1247"/>
        <end position="1310"/>
    </location>
</feature>
<dbReference type="GO" id="GO:0006508">
    <property type="term" value="P:proteolysis"/>
    <property type="evidence" value="ECO:0007669"/>
    <property type="project" value="UniProtKB-KW"/>
</dbReference>
<evidence type="ECO:0000256" key="1">
    <source>
        <dbReference type="ARBA" id="ARBA00010879"/>
    </source>
</evidence>
<dbReference type="FunFam" id="3.10.10.10:FF:000003">
    <property type="entry name" value="Retrovirus-related Pol polyprotein from transposon 297-like Protein"/>
    <property type="match status" value="1"/>
</dbReference>
<gene>
    <name evidence="12" type="ORF">D5F01_LYC23695</name>
</gene>
<evidence type="ECO:0000256" key="5">
    <source>
        <dbReference type="ARBA" id="ARBA00022722"/>
    </source>
</evidence>
<dbReference type="CDD" id="cd05481">
    <property type="entry name" value="retropepsin_like_LTR_1"/>
    <property type="match status" value="1"/>
</dbReference>
<dbReference type="PROSITE" id="PS50878">
    <property type="entry name" value="RT_POL"/>
    <property type="match status" value="1"/>
</dbReference>
<comment type="caution">
    <text evidence="12">The sequence shown here is derived from an EMBL/GenBank/DDBJ whole genome shotgun (WGS) entry which is preliminary data.</text>
</comment>
<dbReference type="Pfam" id="PF17919">
    <property type="entry name" value="RT_RNaseH_2"/>
    <property type="match status" value="1"/>
</dbReference>
<evidence type="ECO:0000256" key="2">
    <source>
        <dbReference type="ARBA" id="ARBA00012180"/>
    </source>
</evidence>
<dbReference type="InterPro" id="IPR041588">
    <property type="entry name" value="Integrase_H2C2"/>
</dbReference>
<evidence type="ECO:0000256" key="3">
    <source>
        <dbReference type="ARBA" id="ARBA00022679"/>
    </source>
</evidence>
<dbReference type="InterPro" id="IPR050951">
    <property type="entry name" value="Retrovirus_Pol_polyprotein"/>
</dbReference>
<evidence type="ECO:0000259" key="10">
    <source>
        <dbReference type="PROSITE" id="PS50878"/>
    </source>
</evidence>
<keyword evidence="3" id="KW-0808">Transferase</keyword>
<dbReference type="InterPro" id="IPR036397">
    <property type="entry name" value="RNaseH_sf"/>
</dbReference>
<dbReference type="Gene3D" id="3.30.420.10">
    <property type="entry name" value="Ribonuclease H-like superfamily/Ribonuclease H"/>
    <property type="match status" value="1"/>
</dbReference>
<dbReference type="FunFam" id="3.10.20.370:FF:000001">
    <property type="entry name" value="Retrovirus-related Pol polyprotein from transposon 17.6-like protein"/>
    <property type="match status" value="1"/>
</dbReference>
<evidence type="ECO:0000256" key="6">
    <source>
        <dbReference type="ARBA" id="ARBA00022759"/>
    </source>
</evidence>
<reference evidence="12 13" key="1">
    <citation type="submission" date="2019-07" db="EMBL/GenBank/DDBJ databases">
        <title>Chromosome genome assembly for large yellow croaker.</title>
        <authorList>
            <person name="Xiao S."/>
        </authorList>
    </citation>
    <scope>NUCLEOTIDE SEQUENCE [LARGE SCALE GENOMIC DNA]</scope>
    <source>
        <strain evidence="12">JMULYC20181020</strain>
        <tissue evidence="12">Muscle</tissue>
    </source>
</reference>
<evidence type="ECO:0000313" key="13">
    <source>
        <dbReference type="Proteomes" id="UP000424527"/>
    </source>
</evidence>
<dbReference type="FunFam" id="3.30.70.270:FF:000063">
    <property type="entry name" value="Zinc knuckle domaincontaining protein"/>
    <property type="match status" value="1"/>
</dbReference>
<dbReference type="SUPFAM" id="SSF50630">
    <property type="entry name" value="Acid proteases"/>
    <property type="match status" value="1"/>
</dbReference>
<dbReference type="GO" id="GO:0008233">
    <property type="term" value="F:peptidase activity"/>
    <property type="evidence" value="ECO:0007669"/>
    <property type="project" value="UniProtKB-KW"/>
</dbReference>
<dbReference type="InterPro" id="IPR041577">
    <property type="entry name" value="RT_RNaseH_2"/>
</dbReference>
<keyword evidence="5" id="KW-0540">Nuclease</keyword>
<dbReference type="Pfam" id="PF00078">
    <property type="entry name" value="RVT_1"/>
    <property type="match status" value="1"/>
</dbReference>
<organism evidence="12 13">
    <name type="scientific">Larimichthys crocea</name>
    <name type="common">Large yellow croaker</name>
    <name type="synonym">Pseudosciaena crocea</name>
    <dbReference type="NCBI Taxonomy" id="215358"/>
    <lineage>
        <taxon>Eukaryota</taxon>
        <taxon>Metazoa</taxon>
        <taxon>Chordata</taxon>
        <taxon>Craniata</taxon>
        <taxon>Vertebrata</taxon>
        <taxon>Euteleostomi</taxon>
        <taxon>Actinopterygii</taxon>
        <taxon>Neopterygii</taxon>
        <taxon>Teleostei</taxon>
        <taxon>Neoteleostei</taxon>
        <taxon>Acanthomorphata</taxon>
        <taxon>Eupercaria</taxon>
        <taxon>Sciaenidae</taxon>
        <taxon>Larimichthys</taxon>
    </lineage>
</organism>
<dbReference type="InterPro" id="IPR043128">
    <property type="entry name" value="Rev_trsase/Diguanyl_cyclase"/>
</dbReference>
<dbReference type="PROSITE" id="PS50994">
    <property type="entry name" value="INTEGRASE"/>
    <property type="match status" value="1"/>
</dbReference>
<dbReference type="InterPro" id="IPR001584">
    <property type="entry name" value="Integrase_cat-core"/>
</dbReference>
<dbReference type="Proteomes" id="UP000424527">
    <property type="component" value="Unassembled WGS sequence"/>
</dbReference>
<dbReference type="PANTHER" id="PTHR37984">
    <property type="entry name" value="PROTEIN CBG26694"/>
    <property type="match status" value="1"/>
</dbReference>
<evidence type="ECO:0000313" key="12">
    <source>
        <dbReference type="EMBL" id="KAE8278227.1"/>
    </source>
</evidence>
<dbReference type="PANTHER" id="PTHR37984:SF5">
    <property type="entry name" value="PROTEIN NYNRIN-LIKE"/>
    <property type="match status" value="1"/>
</dbReference>
<dbReference type="FunFam" id="3.30.420.10:FF:000063">
    <property type="entry name" value="Retrovirus-related Pol polyprotein from transposon 297-like Protein"/>
    <property type="match status" value="1"/>
</dbReference>
<dbReference type="Gene3D" id="2.40.70.10">
    <property type="entry name" value="Acid Proteases"/>
    <property type="match status" value="1"/>
</dbReference>
<dbReference type="InterPro" id="IPR012337">
    <property type="entry name" value="RNaseH-like_sf"/>
</dbReference>